<sequence length="255" mass="27899">MSTPREKDKSKVRLRSILGRFFNSNNNDVSSSSASYYSGPGEISSPYNTVHRIHVGYDGKKFTGLPQPWMDTLLRDISEADQKKNPSAVVSALKFYAKTVMAQEADKQKFMITNSQLPFDDENDEESTAPIQPVAKTDDMGNIKESRDMESDSSAEISTAIPSITTSGFSTAAPPIIPPRHSQHPAAPPLPPSRNSNSTAIINEGSIEVSSNEVFIKSVVKSGTRKTPPPLPPKPAHVFMMVDSYMHDIISVRCS</sequence>
<feature type="compositionally biased region" description="Basic and acidic residues" evidence="1">
    <location>
        <begin position="136"/>
        <end position="150"/>
    </location>
</feature>
<dbReference type="InterPro" id="IPR036936">
    <property type="entry name" value="CRIB_dom_sf"/>
</dbReference>
<dbReference type="Gene3D" id="3.90.810.10">
    <property type="entry name" value="CRIB domain"/>
    <property type="match status" value="1"/>
</dbReference>
<dbReference type="OrthoDB" id="1022360at2759"/>
<evidence type="ECO:0000313" key="4">
    <source>
        <dbReference type="Proteomes" id="UP000746747"/>
    </source>
</evidence>
<dbReference type="PROSITE" id="PS50108">
    <property type="entry name" value="CRIB"/>
    <property type="match status" value="1"/>
</dbReference>
<feature type="compositionally biased region" description="Polar residues" evidence="1">
    <location>
        <begin position="152"/>
        <end position="170"/>
    </location>
</feature>
<evidence type="ECO:0000256" key="1">
    <source>
        <dbReference type="SAM" id="MobiDB-lite"/>
    </source>
</evidence>
<dbReference type="Proteomes" id="UP000746747">
    <property type="component" value="Unassembled WGS sequence"/>
</dbReference>
<comment type="caution">
    <text evidence="3">The sequence shown here is derived from an EMBL/GenBank/DDBJ whole genome shotgun (WGS) entry which is preliminary data.</text>
</comment>
<keyword evidence="4" id="KW-1185">Reference proteome</keyword>
<gene>
    <name evidence="3" type="ORF">CJOHNSTONI_LOCUS4914</name>
</gene>
<dbReference type="AlphaFoldDB" id="A0A8J2M453"/>
<dbReference type="SMART" id="SM00285">
    <property type="entry name" value="PBD"/>
    <property type="match status" value="1"/>
</dbReference>
<evidence type="ECO:0000313" key="3">
    <source>
        <dbReference type="EMBL" id="CAG9534813.1"/>
    </source>
</evidence>
<accession>A0A8J2M453</accession>
<dbReference type="Pfam" id="PF00786">
    <property type="entry name" value="PBD"/>
    <property type="match status" value="1"/>
</dbReference>
<dbReference type="EMBL" id="CAKAEH010001332">
    <property type="protein sequence ID" value="CAG9534813.1"/>
    <property type="molecule type" value="Genomic_DNA"/>
</dbReference>
<protein>
    <recommendedName>
        <fullName evidence="2">CRIB domain-containing protein</fullName>
    </recommendedName>
</protein>
<reference evidence="3" key="1">
    <citation type="submission" date="2021-09" db="EMBL/GenBank/DDBJ databases">
        <authorList>
            <consortium name="Pathogen Informatics"/>
        </authorList>
    </citation>
    <scope>NUCLEOTIDE SEQUENCE</scope>
</reference>
<evidence type="ECO:0000259" key="2">
    <source>
        <dbReference type="PROSITE" id="PS50108"/>
    </source>
</evidence>
<organism evidence="3 4">
    <name type="scientific">Cercopithifilaria johnstoni</name>
    <dbReference type="NCBI Taxonomy" id="2874296"/>
    <lineage>
        <taxon>Eukaryota</taxon>
        <taxon>Metazoa</taxon>
        <taxon>Ecdysozoa</taxon>
        <taxon>Nematoda</taxon>
        <taxon>Chromadorea</taxon>
        <taxon>Rhabditida</taxon>
        <taxon>Spirurina</taxon>
        <taxon>Spiruromorpha</taxon>
        <taxon>Filarioidea</taxon>
        <taxon>Onchocercidae</taxon>
        <taxon>Cercopithifilaria</taxon>
    </lineage>
</organism>
<name>A0A8J2M453_9BILA</name>
<proteinExistence type="predicted"/>
<dbReference type="InterPro" id="IPR000095">
    <property type="entry name" value="CRIB_dom"/>
</dbReference>
<feature type="domain" description="CRIB" evidence="2">
    <location>
        <begin position="43"/>
        <end position="56"/>
    </location>
</feature>
<feature type="region of interest" description="Disordered" evidence="1">
    <location>
        <begin position="118"/>
        <end position="199"/>
    </location>
</feature>